<dbReference type="AlphaFoldDB" id="A0A2P2FIU7"/>
<keyword evidence="1" id="KW-0732">Signal</keyword>
<comment type="caution">
    <text evidence="3">The sequence shown here is derived from an EMBL/GenBank/DDBJ whole genome shotgun (WGS) entry which is preliminary data.</text>
</comment>
<evidence type="ECO:0000259" key="2">
    <source>
        <dbReference type="Pfam" id="PF12740"/>
    </source>
</evidence>
<evidence type="ECO:0000313" key="4">
    <source>
        <dbReference type="Proteomes" id="UP000256220"/>
    </source>
</evidence>
<accession>A0A2P2FIU7</accession>
<dbReference type="EMBL" id="JFBM01000041">
    <property type="protein sequence ID" value="KFU76648.1"/>
    <property type="molecule type" value="Genomic_DNA"/>
</dbReference>
<evidence type="ECO:0000313" key="3">
    <source>
        <dbReference type="EMBL" id="KFU76648.1"/>
    </source>
</evidence>
<feature type="chain" id="PRO_5039319673" description="PET hydrolase/cutinase-like domain-containing protein" evidence="1">
    <location>
        <begin position="25"/>
        <end position="277"/>
    </location>
</feature>
<gene>
    <name evidence="3" type="ORF">BB31_34995</name>
</gene>
<feature type="signal peptide" evidence="1">
    <location>
        <begin position="1"/>
        <end position="24"/>
    </location>
</feature>
<organism evidence="3 4">
    <name type="scientific">Amycolatopsis lurida NRRL 2430</name>
    <dbReference type="NCBI Taxonomy" id="1460371"/>
    <lineage>
        <taxon>Bacteria</taxon>
        <taxon>Bacillati</taxon>
        <taxon>Actinomycetota</taxon>
        <taxon>Actinomycetes</taxon>
        <taxon>Pseudonocardiales</taxon>
        <taxon>Pseudonocardiaceae</taxon>
        <taxon>Amycolatopsis</taxon>
    </lineage>
</organism>
<dbReference type="Proteomes" id="UP000256220">
    <property type="component" value="Unassembled WGS sequence"/>
</dbReference>
<feature type="domain" description="PET hydrolase/cutinase-like" evidence="2">
    <location>
        <begin position="45"/>
        <end position="251"/>
    </location>
</feature>
<evidence type="ECO:0000256" key="1">
    <source>
        <dbReference type="SAM" id="SignalP"/>
    </source>
</evidence>
<protein>
    <recommendedName>
        <fullName evidence="2">PET hydrolase/cutinase-like domain-containing protein</fullName>
    </recommendedName>
</protein>
<sequence length="277" mass="29158">MRKRSLSVLVTAFALIASAAPASAAAASVDTDFYSVPGPHTTVKLRGGPDHTFYYPADLAAGTRYPILLWGNGTGATPDSYDTLLRHLASWGIVVAAANTTQSGSGSEMLAGGQFLIEENTRPASRFHDAIDPAKVGASGHSQGGGGTIRAGADPVVTVTAPVQPGPGGDVRALRGPSLFVAGEKDTTVPPLYVRARYHNADQVAAVFAELRNSDHYFSNGGGKHLKGVLAAWFRYWLADDQRAGTLFFGPRSSCGLCRDKDSWSAVERNTKARQVG</sequence>
<reference evidence="3 4" key="1">
    <citation type="journal article" date="2014" name="Genome Announc.">
        <title>Draft Genome Sequence of Amycolatopsis lurida NRRL 2430, Producer of the Glycopeptide Family Antibiotic Ristocetin.</title>
        <authorList>
            <person name="Kwun M.J."/>
            <person name="Hong H.J."/>
        </authorList>
    </citation>
    <scope>NUCLEOTIDE SEQUENCE [LARGE SCALE GENOMIC DNA]</scope>
    <source>
        <strain evidence="3 4">NRRL 2430</strain>
    </source>
</reference>
<dbReference type="SUPFAM" id="SSF53474">
    <property type="entry name" value="alpha/beta-Hydrolases"/>
    <property type="match status" value="1"/>
</dbReference>
<name>A0A2P2FIU7_AMYLU</name>
<dbReference type="RefSeq" id="WP_034320871.1">
    <property type="nucleotide sequence ID" value="NZ_JFBM01000041.1"/>
</dbReference>
<keyword evidence="4" id="KW-1185">Reference proteome</keyword>
<dbReference type="Gene3D" id="3.40.50.1820">
    <property type="entry name" value="alpha/beta hydrolase"/>
    <property type="match status" value="1"/>
</dbReference>
<dbReference type="Pfam" id="PF12740">
    <property type="entry name" value="PETase"/>
    <property type="match status" value="1"/>
</dbReference>
<proteinExistence type="predicted"/>
<dbReference type="InterPro" id="IPR041127">
    <property type="entry name" value="PET_hydrolase/cutinase-like"/>
</dbReference>
<dbReference type="InterPro" id="IPR029058">
    <property type="entry name" value="AB_hydrolase_fold"/>
</dbReference>